<proteinExistence type="predicted"/>
<dbReference type="InterPro" id="IPR002110">
    <property type="entry name" value="Ankyrin_rpt"/>
</dbReference>
<keyword evidence="1" id="KW-0677">Repeat</keyword>
<dbReference type="Proteomes" id="UP000596742">
    <property type="component" value="Unassembled WGS sequence"/>
</dbReference>
<evidence type="ECO:0000256" key="1">
    <source>
        <dbReference type="ARBA" id="ARBA00022737"/>
    </source>
</evidence>
<dbReference type="PANTHER" id="PTHR24198">
    <property type="entry name" value="ANKYRIN REPEAT AND PROTEIN KINASE DOMAIN-CONTAINING PROTEIN"/>
    <property type="match status" value="1"/>
</dbReference>
<reference evidence="4" key="1">
    <citation type="submission" date="2018-11" db="EMBL/GenBank/DDBJ databases">
        <authorList>
            <person name="Alioto T."/>
            <person name="Alioto T."/>
        </authorList>
    </citation>
    <scope>NUCLEOTIDE SEQUENCE</scope>
</reference>
<evidence type="ECO:0000313" key="5">
    <source>
        <dbReference type="Proteomes" id="UP000596742"/>
    </source>
</evidence>
<gene>
    <name evidence="4" type="ORF">MGAL_10B078027</name>
</gene>
<dbReference type="PROSITE" id="PS50088">
    <property type="entry name" value="ANK_REPEAT"/>
    <property type="match status" value="2"/>
</dbReference>
<dbReference type="Pfam" id="PF12796">
    <property type="entry name" value="Ank_2"/>
    <property type="match status" value="1"/>
</dbReference>
<evidence type="ECO:0000313" key="4">
    <source>
        <dbReference type="EMBL" id="VDI60426.1"/>
    </source>
</evidence>
<dbReference type="SMART" id="SM00248">
    <property type="entry name" value="ANK"/>
    <property type="match status" value="2"/>
</dbReference>
<feature type="repeat" description="ANK" evidence="3">
    <location>
        <begin position="74"/>
        <end position="106"/>
    </location>
</feature>
<dbReference type="PANTHER" id="PTHR24198:SF165">
    <property type="entry name" value="ANKYRIN REPEAT-CONTAINING PROTEIN-RELATED"/>
    <property type="match status" value="1"/>
</dbReference>
<evidence type="ECO:0000256" key="3">
    <source>
        <dbReference type="PROSITE-ProRule" id="PRU00023"/>
    </source>
</evidence>
<comment type="caution">
    <text evidence="4">The sequence shown here is derived from an EMBL/GenBank/DDBJ whole genome shotgun (WGS) entry which is preliminary data.</text>
</comment>
<accession>A0A8B6G8S4</accession>
<dbReference type="OrthoDB" id="70519at2759"/>
<dbReference type="EMBL" id="UYJE01008034">
    <property type="protein sequence ID" value="VDI60426.1"/>
    <property type="molecule type" value="Genomic_DNA"/>
</dbReference>
<dbReference type="SUPFAM" id="SSF48403">
    <property type="entry name" value="Ankyrin repeat"/>
    <property type="match status" value="1"/>
</dbReference>
<keyword evidence="2 3" id="KW-0040">ANK repeat</keyword>
<dbReference type="Gene3D" id="1.25.40.20">
    <property type="entry name" value="Ankyrin repeat-containing domain"/>
    <property type="match status" value="1"/>
</dbReference>
<organism evidence="4 5">
    <name type="scientific">Mytilus galloprovincialis</name>
    <name type="common">Mediterranean mussel</name>
    <dbReference type="NCBI Taxonomy" id="29158"/>
    <lineage>
        <taxon>Eukaryota</taxon>
        <taxon>Metazoa</taxon>
        <taxon>Spiralia</taxon>
        <taxon>Lophotrochozoa</taxon>
        <taxon>Mollusca</taxon>
        <taxon>Bivalvia</taxon>
        <taxon>Autobranchia</taxon>
        <taxon>Pteriomorphia</taxon>
        <taxon>Mytilida</taxon>
        <taxon>Mytiloidea</taxon>
        <taxon>Mytilidae</taxon>
        <taxon>Mytilinae</taxon>
        <taxon>Mytilus</taxon>
    </lineage>
</organism>
<sequence length="156" mass="17892">MQELERECVSDLVGFMRMEPGMFQELLLRVATRITVAQQSCDRGTTRWLVVKDIQNCKNVLLEIGAEYNKYEDDGWSFLALACSKGYPEIVKMLLEIGAEYNKYEDDGWSLLALACSKGYPEIVRMLLEIGAEYNKYEDDGWSLLALACRKDIQKL</sequence>
<name>A0A8B6G8S4_MYTGA</name>
<protein>
    <submittedName>
        <fullName evidence="4">Uncharacterized protein</fullName>
    </submittedName>
</protein>
<dbReference type="InterPro" id="IPR036770">
    <property type="entry name" value="Ankyrin_rpt-contain_sf"/>
</dbReference>
<evidence type="ECO:0000256" key="2">
    <source>
        <dbReference type="ARBA" id="ARBA00023043"/>
    </source>
</evidence>
<feature type="repeat" description="ANK" evidence="3">
    <location>
        <begin position="107"/>
        <end position="139"/>
    </location>
</feature>
<dbReference type="AlphaFoldDB" id="A0A8B6G8S4"/>
<keyword evidence="5" id="KW-1185">Reference proteome</keyword>
<dbReference type="PROSITE" id="PS50297">
    <property type="entry name" value="ANK_REP_REGION"/>
    <property type="match status" value="2"/>
</dbReference>